<keyword evidence="6" id="KW-1185">Reference proteome</keyword>
<dbReference type="EMBL" id="JABXBU010000003">
    <property type="protein sequence ID" value="KAF8793519.1"/>
    <property type="molecule type" value="Genomic_DNA"/>
</dbReference>
<dbReference type="CDD" id="cd12385">
    <property type="entry name" value="RRM1_hnRNPM_like"/>
    <property type="match status" value="1"/>
</dbReference>
<feature type="domain" description="RRM" evidence="4">
    <location>
        <begin position="495"/>
        <end position="561"/>
    </location>
</feature>
<feature type="domain" description="RRM" evidence="4">
    <location>
        <begin position="74"/>
        <end position="152"/>
    </location>
</feature>
<evidence type="ECO:0000256" key="2">
    <source>
        <dbReference type="PROSITE-ProRule" id="PRU00176"/>
    </source>
</evidence>
<gene>
    <name evidence="5" type="ORF">HNY73_004988</name>
</gene>
<name>A0A8T0FV38_ARGBR</name>
<dbReference type="PANTHER" id="PTHR23003">
    <property type="entry name" value="RNA RECOGNITION MOTIF RRM DOMAIN CONTAINING PROTEIN"/>
    <property type="match status" value="1"/>
</dbReference>
<feature type="compositionally biased region" description="Basic and acidic residues" evidence="3">
    <location>
        <begin position="7"/>
        <end position="47"/>
    </location>
</feature>
<dbReference type="GO" id="GO:0003729">
    <property type="term" value="F:mRNA binding"/>
    <property type="evidence" value="ECO:0007669"/>
    <property type="project" value="TreeGrafter"/>
</dbReference>
<organism evidence="5 6">
    <name type="scientific">Argiope bruennichi</name>
    <name type="common">Wasp spider</name>
    <name type="synonym">Aranea bruennichi</name>
    <dbReference type="NCBI Taxonomy" id="94029"/>
    <lineage>
        <taxon>Eukaryota</taxon>
        <taxon>Metazoa</taxon>
        <taxon>Ecdysozoa</taxon>
        <taxon>Arthropoda</taxon>
        <taxon>Chelicerata</taxon>
        <taxon>Arachnida</taxon>
        <taxon>Araneae</taxon>
        <taxon>Araneomorphae</taxon>
        <taxon>Entelegynae</taxon>
        <taxon>Araneoidea</taxon>
        <taxon>Araneidae</taxon>
        <taxon>Argiope</taxon>
    </lineage>
</organism>
<dbReference type="SMART" id="SM00360">
    <property type="entry name" value="RRM"/>
    <property type="match status" value="3"/>
</dbReference>
<feature type="compositionally biased region" description="Basic residues" evidence="3">
    <location>
        <begin position="56"/>
        <end position="69"/>
    </location>
</feature>
<sequence>METTDTVNEKSMDGEKWSDVMKQEQRDRRSRSPIEKNAKSNRSRDSSTNRNSRQTRNNRSRSPRGRRTRAPTNRRIYVANIPYDCKWTTIKDLFREKVGDVSYVELFEDENGKFRGCGIVEFKDSSSVQKAVDTLHRFEFKGRQLVVKEDFDVDRDKTGKPLGRIRGGGGTGGGGVGGMGVNLERDRDDYGGLGNLGNNSAPQYNTYGLSPQFLDALGITGPLTSRVFVANLDYKVTPQKLEEVFKLAGRVVKIDLKRDEDGNSKGHGTIEMGHPVEAVQAISMFNGQKFYNRTMSVRMDKKHQEDPEDKRLPEGLQSVGKGLGANGLPLHLSNSTGLNNLAPTGIAPVAGLGGVGTNNLGLVSNQITPAVVGGNAAGIPGLSGIGMGLQERNFSNLGAGVGQGLGLGTTGTAGLGNPSLIPGGLGGVSNNAAGLAGGGLGSGLGSTLTGGLGLGGLGANSVGGAGGLGYNDYDRSFDRVDDGYRNNRKPMKWSDTIVVRNLPLTYTWENVRDRFRDFGDVQSTQMKGRGVAHIRFSSETEAARAYDRMQGTRIFGRLLDVIDLLKMKNDSICHWCLNLFKIIRPRNLKIRRVLLSSLCEKCLR</sequence>
<dbReference type="InterPro" id="IPR012677">
    <property type="entry name" value="Nucleotide-bd_a/b_plait_sf"/>
</dbReference>
<dbReference type="Proteomes" id="UP000807504">
    <property type="component" value="Unassembled WGS sequence"/>
</dbReference>
<feature type="compositionally biased region" description="Gly residues" evidence="3">
    <location>
        <begin position="165"/>
        <end position="180"/>
    </location>
</feature>
<evidence type="ECO:0000313" key="5">
    <source>
        <dbReference type="EMBL" id="KAF8793519.1"/>
    </source>
</evidence>
<feature type="region of interest" description="Disordered" evidence="3">
    <location>
        <begin position="158"/>
        <end position="180"/>
    </location>
</feature>
<dbReference type="PROSITE" id="PS50102">
    <property type="entry name" value="RRM"/>
    <property type="match status" value="3"/>
</dbReference>
<evidence type="ECO:0000259" key="4">
    <source>
        <dbReference type="PROSITE" id="PS50102"/>
    </source>
</evidence>
<dbReference type="CDD" id="cd00590">
    <property type="entry name" value="RRM_SF"/>
    <property type="match status" value="1"/>
</dbReference>
<dbReference type="GO" id="GO:0005737">
    <property type="term" value="C:cytoplasm"/>
    <property type="evidence" value="ECO:0007669"/>
    <property type="project" value="TreeGrafter"/>
</dbReference>
<dbReference type="PANTHER" id="PTHR23003:SF3">
    <property type="entry name" value="FI21236P1-RELATED"/>
    <property type="match status" value="1"/>
</dbReference>
<feature type="domain" description="RRM" evidence="4">
    <location>
        <begin position="225"/>
        <end position="302"/>
    </location>
</feature>
<dbReference type="Gene3D" id="3.30.70.330">
    <property type="match status" value="3"/>
</dbReference>
<dbReference type="GO" id="GO:1990904">
    <property type="term" value="C:ribonucleoprotein complex"/>
    <property type="evidence" value="ECO:0007669"/>
    <property type="project" value="TreeGrafter"/>
</dbReference>
<dbReference type="InterPro" id="IPR000504">
    <property type="entry name" value="RRM_dom"/>
</dbReference>
<comment type="caution">
    <text evidence="5">The sequence shown here is derived from an EMBL/GenBank/DDBJ whole genome shotgun (WGS) entry which is preliminary data.</text>
</comment>
<dbReference type="AlphaFoldDB" id="A0A8T0FV38"/>
<reference evidence="5" key="2">
    <citation type="submission" date="2020-06" db="EMBL/GenBank/DDBJ databases">
        <authorList>
            <person name="Sheffer M."/>
        </authorList>
    </citation>
    <scope>NUCLEOTIDE SEQUENCE</scope>
</reference>
<keyword evidence="1 2" id="KW-0694">RNA-binding</keyword>
<evidence type="ECO:0000256" key="1">
    <source>
        <dbReference type="ARBA" id="ARBA00022884"/>
    </source>
</evidence>
<reference evidence="5" key="1">
    <citation type="journal article" date="2020" name="bioRxiv">
        <title>Chromosome-level reference genome of the European wasp spider Argiope bruennichi: a resource for studies on range expansion and evolutionary adaptation.</title>
        <authorList>
            <person name="Sheffer M.M."/>
            <person name="Hoppe A."/>
            <person name="Krehenwinkel H."/>
            <person name="Uhl G."/>
            <person name="Kuss A.W."/>
            <person name="Jensen L."/>
            <person name="Jensen C."/>
            <person name="Gillespie R.G."/>
            <person name="Hoff K.J."/>
            <person name="Prost S."/>
        </authorList>
    </citation>
    <scope>NUCLEOTIDE SEQUENCE</scope>
</reference>
<proteinExistence type="predicted"/>
<dbReference type="InterPro" id="IPR050374">
    <property type="entry name" value="RRT5_SRSF_SR"/>
</dbReference>
<evidence type="ECO:0000313" key="6">
    <source>
        <dbReference type="Proteomes" id="UP000807504"/>
    </source>
</evidence>
<dbReference type="SUPFAM" id="SSF54928">
    <property type="entry name" value="RNA-binding domain, RBD"/>
    <property type="match status" value="2"/>
</dbReference>
<dbReference type="GO" id="GO:0005634">
    <property type="term" value="C:nucleus"/>
    <property type="evidence" value="ECO:0007669"/>
    <property type="project" value="TreeGrafter"/>
</dbReference>
<feature type="region of interest" description="Disordered" evidence="3">
    <location>
        <begin position="1"/>
        <end position="73"/>
    </location>
</feature>
<protein>
    <submittedName>
        <fullName evidence="5">Myelin expression factor 2 like protein</fullName>
    </submittedName>
</protein>
<evidence type="ECO:0000256" key="3">
    <source>
        <dbReference type="SAM" id="MobiDB-lite"/>
    </source>
</evidence>
<dbReference type="InterPro" id="IPR035979">
    <property type="entry name" value="RBD_domain_sf"/>
</dbReference>
<accession>A0A8T0FV38</accession>
<dbReference type="Pfam" id="PF00076">
    <property type="entry name" value="RRM_1"/>
    <property type="match status" value="3"/>
</dbReference>